<accession>A0A699RWP1</accession>
<dbReference type="EMBL" id="BKCJ011120002">
    <property type="protein sequence ID" value="GFC89257.1"/>
    <property type="molecule type" value="Genomic_DNA"/>
</dbReference>
<reference evidence="2" key="1">
    <citation type="journal article" date="2019" name="Sci. Rep.">
        <title>Draft genome of Tanacetum cinerariifolium, the natural source of mosquito coil.</title>
        <authorList>
            <person name="Yamashiro T."/>
            <person name="Shiraishi A."/>
            <person name="Satake H."/>
            <person name="Nakayama K."/>
        </authorList>
    </citation>
    <scope>NUCLEOTIDE SEQUENCE</scope>
</reference>
<feature type="non-terminal residue" evidence="2">
    <location>
        <position position="1"/>
    </location>
</feature>
<organism evidence="2">
    <name type="scientific">Tanacetum cinerariifolium</name>
    <name type="common">Dalmatian daisy</name>
    <name type="synonym">Chrysanthemum cinerariifolium</name>
    <dbReference type="NCBI Taxonomy" id="118510"/>
    <lineage>
        <taxon>Eukaryota</taxon>
        <taxon>Viridiplantae</taxon>
        <taxon>Streptophyta</taxon>
        <taxon>Embryophyta</taxon>
        <taxon>Tracheophyta</taxon>
        <taxon>Spermatophyta</taxon>
        <taxon>Magnoliopsida</taxon>
        <taxon>eudicotyledons</taxon>
        <taxon>Gunneridae</taxon>
        <taxon>Pentapetalae</taxon>
        <taxon>asterids</taxon>
        <taxon>campanulids</taxon>
        <taxon>Asterales</taxon>
        <taxon>Asteraceae</taxon>
        <taxon>Asteroideae</taxon>
        <taxon>Anthemideae</taxon>
        <taxon>Anthemidinae</taxon>
        <taxon>Tanacetum</taxon>
    </lineage>
</organism>
<feature type="region of interest" description="Disordered" evidence="1">
    <location>
        <begin position="1"/>
        <end position="80"/>
    </location>
</feature>
<sequence>AERRAEAADTGKAGQSAYCHRRLAGSGPGRPQPAAQQGDSPGALLRAPWRPAAGAATRAPWPEPRPSLHSMPPLPGFGKG</sequence>
<comment type="caution">
    <text evidence="2">The sequence shown here is derived from an EMBL/GenBank/DDBJ whole genome shotgun (WGS) entry which is preliminary data.</text>
</comment>
<gene>
    <name evidence="2" type="ORF">Tci_861227</name>
</gene>
<dbReference type="AlphaFoldDB" id="A0A699RWP1"/>
<proteinExistence type="predicted"/>
<evidence type="ECO:0000313" key="2">
    <source>
        <dbReference type="EMBL" id="GFC89257.1"/>
    </source>
</evidence>
<name>A0A699RWP1_TANCI</name>
<evidence type="ECO:0000256" key="1">
    <source>
        <dbReference type="SAM" id="MobiDB-lite"/>
    </source>
</evidence>
<protein>
    <submittedName>
        <fullName evidence="2">Uncharacterized protein</fullName>
    </submittedName>
</protein>